<feature type="transmembrane region" description="Helical" evidence="1">
    <location>
        <begin position="16"/>
        <end position="35"/>
    </location>
</feature>
<keyword evidence="1" id="KW-0472">Membrane</keyword>
<accession>A0ABU3GZC1</accession>
<keyword evidence="3" id="KW-1185">Reference proteome</keyword>
<protein>
    <submittedName>
        <fullName evidence="2">Uncharacterized protein</fullName>
    </submittedName>
</protein>
<comment type="caution">
    <text evidence="2">The sequence shown here is derived from an EMBL/GenBank/DDBJ whole genome shotgun (WGS) entry which is preliminary data.</text>
</comment>
<keyword evidence="1" id="KW-1133">Transmembrane helix</keyword>
<dbReference type="EMBL" id="JAVLVU010000001">
    <property type="protein sequence ID" value="MDT3405109.1"/>
    <property type="molecule type" value="Genomic_DNA"/>
</dbReference>
<organism evidence="2 3">
    <name type="scientific">Mucilaginibacter terrae</name>
    <dbReference type="NCBI Taxonomy" id="1955052"/>
    <lineage>
        <taxon>Bacteria</taxon>
        <taxon>Pseudomonadati</taxon>
        <taxon>Bacteroidota</taxon>
        <taxon>Sphingobacteriia</taxon>
        <taxon>Sphingobacteriales</taxon>
        <taxon>Sphingobacteriaceae</taxon>
        <taxon>Mucilaginibacter</taxon>
    </lineage>
</organism>
<name>A0ABU3GZC1_9SPHI</name>
<reference evidence="3" key="1">
    <citation type="submission" date="2023-07" db="EMBL/GenBank/DDBJ databases">
        <title>Functional and genomic diversity of the sorghum phyllosphere microbiome.</title>
        <authorList>
            <person name="Shade A."/>
        </authorList>
    </citation>
    <scope>NUCLEOTIDE SEQUENCE [LARGE SCALE GENOMIC DNA]</scope>
    <source>
        <strain evidence="3">SORGH_AS_0422</strain>
    </source>
</reference>
<gene>
    <name evidence="2" type="ORF">QE417_004181</name>
</gene>
<proteinExistence type="predicted"/>
<keyword evidence="1" id="KW-0812">Transmembrane</keyword>
<dbReference type="Proteomes" id="UP001258315">
    <property type="component" value="Unassembled WGS sequence"/>
</dbReference>
<dbReference type="RefSeq" id="WP_311953230.1">
    <property type="nucleotide sequence ID" value="NZ_JAVLVU010000001.1"/>
</dbReference>
<sequence>MMQDPAIKPKSVKVKYILLSVLAFLIVAAIIGIQYEDYFGAQIKNLKNNHFSKGDKVHLSYGGMDGARYMNIPLYQLVTSSEGEKYIVFANKVIIYDSLLRCKDHCLGIYQHRKMEKFYPTKKCINFYSVHVDKKLIIDSKSKYKIPVGLEKTNDEYVIVWNYTSNKVEKRILSN</sequence>
<evidence type="ECO:0000313" key="3">
    <source>
        <dbReference type="Proteomes" id="UP001258315"/>
    </source>
</evidence>
<evidence type="ECO:0000256" key="1">
    <source>
        <dbReference type="SAM" id="Phobius"/>
    </source>
</evidence>
<evidence type="ECO:0000313" key="2">
    <source>
        <dbReference type="EMBL" id="MDT3405109.1"/>
    </source>
</evidence>